<keyword evidence="1" id="KW-1133">Transmembrane helix</keyword>
<dbReference type="AlphaFoldDB" id="A0A242VGF4"/>
<organism evidence="2 5">
    <name type="scientific">Staphylococcus agnetis</name>
    <dbReference type="NCBI Taxonomy" id="985762"/>
    <lineage>
        <taxon>Bacteria</taxon>
        <taxon>Bacillati</taxon>
        <taxon>Bacillota</taxon>
        <taxon>Bacilli</taxon>
        <taxon>Bacillales</taxon>
        <taxon>Staphylococcaceae</taxon>
        <taxon>Staphylococcus</taxon>
    </lineage>
</organism>
<evidence type="ECO:0000256" key="1">
    <source>
        <dbReference type="SAM" id="Phobius"/>
    </source>
</evidence>
<dbReference type="GeneID" id="57690591"/>
<reference evidence="2" key="2">
    <citation type="submission" date="2019-11" db="EMBL/GenBank/DDBJ databases">
        <title>Whole genome comparisons of Staphylococcus agnetis isolates from cattle and chickens.</title>
        <authorList>
            <person name="Rhoads D."/>
            <person name="Shwani A."/>
            <person name="Adkins P."/>
            <person name="Calcutt M."/>
            <person name="Middleton J."/>
        </authorList>
    </citation>
    <scope>NUCLEOTIDE SEQUENCE</scope>
    <source>
        <strain evidence="2">1387</strain>
    </source>
</reference>
<name>A0A242VGF4_9STAP</name>
<dbReference type="EMBL" id="NEFX01000010">
    <property type="protein sequence ID" value="OTW31441.1"/>
    <property type="molecule type" value="Genomic_DNA"/>
</dbReference>
<evidence type="ECO:0000313" key="5">
    <source>
        <dbReference type="Proteomes" id="UP000646308"/>
    </source>
</evidence>
<dbReference type="OrthoDB" id="2414403at2"/>
<evidence type="ECO:0000313" key="4">
    <source>
        <dbReference type="Proteomes" id="UP000195208"/>
    </source>
</evidence>
<dbReference type="Proteomes" id="UP000646308">
    <property type="component" value="Unassembled WGS sequence"/>
</dbReference>
<feature type="transmembrane region" description="Helical" evidence="1">
    <location>
        <begin position="12"/>
        <end position="35"/>
    </location>
</feature>
<feature type="transmembrane region" description="Helical" evidence="1">
    <location>
        <begin position="47"/>
        <end position="68"/>
    </location>
</feature>
<protein>
    <submittedName>
        <fullName evidence="2">DUF4064 domain-containing protein</fullName>
    </submittedName>
</protein>
<evidence type="ECO:0000313" key="2">
    <source>
        <dbReference type="EMBL" id="NJI01606.1"/>
    </source>
</evidence>
<dbReference type="KEGG" id="sagq:EP23_10465"/>
<keyword evidence="4" id="KW-1185">Reference proteome</keyword>
<dbReference type="RefSeq" id="WP_060552528.1">
    <property type="nucleotide sequence ID" value="NZ_CP009623.1"/>
</dbReference>
<proteinExistence type="predicted"/>
<feature type="transmembrane region" description="Helical" evidence="1">
    <location>
        <begin position="77"/>
        <end position="110"/>
    </location>
</feature>
<keyword evidence="1" id="KW-0472">Membrane</keyword>
<gene>
    <name evidence="3" type="ORF">B9M88_05560</name>
    <name evidence="2" type="ORF">GLV84_01780</name>
</gene>
<keyword evidence="1" id="KW-0812">Transmembrane</keyword>
<reference evidence="3 4" key="1">
    <citation type="submission" date="2017-04" db="EMBL/GenBank/DDBJ databases">
        <title>Staphylococcus agnetis, a potential pathogen in the broiler production.</title>
        <authorList>
            <person name="Poulsen L."/>
        </authorList>
    </citation>
    <scope>NUCLEOTIDE SEQUENCE [LARGE SCALE GENOMIC DNA]</scope>
    <source>
        <strain evidence="3 4">723_310714_2_2_spleen</strain>
    </source>
</reference>
<evidence type="ECO:0000313" key="3">
    <source>
        <dbReference type="EMBL" id="OTW31441.1"/>
    </source>
</evidence>
<comment type="caution">
    <text evidence="2">The sequence shown here is derived from an EMBL/GenBank/DDBJ whole genome shotgun (WGS) entry which is preliminary data.</text>
</comment>
<accession>A0A242VGF4</accession>
<dbReference type="Proteomes" id="UP000195208">
    <property type="component" value="Unassembled WGS sequence"/>
</dbReference>
<sequence>MYSKPTGRVAEMVLGILGSVFGIIGGVFALMLGSISNEFEASDSGQIMGLGIAVILVCIITLIVSCIINKKRIVMGVILVLGGIFNFIFIGLFGILSGILILVAGVLALVRK</sequence>
<dbReference type="EMBL" id="WMFL01000029">
    <property type="protein sequence ID" value="NJI01606.1"/>
    <property type="molecule type" value="Genomic_DNA"/>
</dbReference>